<gene>
    <name evidence="1" type="ordered locus">Marme_1436</name>
</gene>
<dbReference type="eggNOG" id="COG2841">
    <property type="taxonomic scope" value="Bacteria"/>
</dbReference>
<dbReference type="Pfam" id="PF04325">
    <property type="entry name" value="DUF465"/>
    <property type="match status" value="1"/>
</dbReference>
<dbReference type="AlphaFoldDB" id="F2JX97"/>
<dbReference type="HOGENOM" id="CLU_165482_0_1_6"/>
<name>F2JX97_MARM1</name>
<evidence type="ECO:0000313" key="1">
    <source>
        <dbReference type="EMBL" id="ADZ90703.1"/>
    </source>
</evidence>
<accession>F2JX97</accession>
<organism evidence="1 2">
    <name type="scientific">Marinomonas mediterranea (strain ATCC 700492 / JCM 21426 / NBRC 103028 / MMB-1)</name>
    <dbReference type="NCBI Taxonomy" id="717774"/>
    <lineage>
        <taxon>Bacteria</taxon>
        <taxon>Pseudomonadati</taxon>
        <taxon>Pseudomonadota</taxon>
        <taxon>Gammaproteobacteria</taxon>
        <taxon>Oceanospirillales</taxon>
        <taxon>Oceanospirillaceae</taxon>
        <taxon>Marinomonas</taxon>
    </lineage>
</organism>
<evidence type="ECO:0008006" key="3">
    <source>
        <dbReference type="Google" id="ProtNLM"/>
    </source>
</evidence>
<dbReference type="RefSeq" id="WP_013660608.1">
    <property type="nucleotide sequence ID" value="NC_015276.1"/>
</dbReference>
<dbReference type="Gene3D" id="6.10.280.50">
    <property type="match status" value="1"/>
</dbReference>
<dbReference type="PATRIC" id="fig|717774.3.peg.1487"/>
<evidence type="ECO:0000313" key="2">
    <source>
        <dbReference type="Proteomes" id="UP000001062"/>
    </source>
</evidence>
<dbReference type="KEGG" id="mme:Marme_1436"/>
<dbReference type="OrthoDB" id="1263265at2"/>
<dbReference type="InterPro" id="IPR038444">
    <property type="entry name" value="DUF465_sf"/>
</dbReference>
<dbReference type="EMBL" id="CP002583">
    <property type="protein sequence ID" value="ADZ90703.1"/>
    <property type="molecule type" value="Genomic_DNA"/>
</dbReference>
<reference evidence="1 2" key="1">
    <citation type="journal article" date="2012" name="Stand. Genomic Sci.">
        <title>Complete genome sequence of the melanogenic marine bacterium Marinomonas mediterranea type strain (MMB-1(T)).</title>
        <authorList>
            <person name="Lucas-Elio P."/>
            <person name="Goodwin L."/>
            <person name="Woyke T."/>
            <person name="Pitluck S."/>
            <person name="Nolan M."/>
            <person name="Kyrpides N.C."/>
            <person name="Detter J.C."/>
            <person name="Copeland A."/>
            <person name="Teshima H."/>
            <person name="Bruce D."/>
            <person name="Detter C."/>
            <person name="Tapia R."/>
            <person name="Han S."/>
            <person name="Land M.L."/>
            <person name="Ivanova N."/>
            <person name="Mikhailova N."/>
            <person name="Johnston A.W."/>
            <person name="Sanchez-Amat A."/>
        </authorList>
    </citation>
    <scope>NUCLEOTIDE SEQUENCE [LARGE SCALE GENOMIC DNA]</scope>
    <source>
        <strain evidence="2">ATCC 700492 / JCM 21426 / NBRC 103028 / MMB-1</strain>
    </source>
</reference>
<dbReference type="STRING" id="717774.Marme_1436"/>
<sequence>MPIESHSLAKELPEYKEEIHLLKTSDNHFKKLFDEYHYLDREIEQIEKEIVLASTMEEEEFKKRRLLLKDTLFHYLQKSQNQRLAESA</sequence>
<dbReference type="InterPro" id="IPR007420">
    <property type="entry name" value="DUF465"/>
</dbReference>
<proteinExistence type="predicted"/>
<protein>
    <recommendedName>
        <fullName evidence="3">GTP-binding protein</fullName>
    </recommendedName>
</protein>
<keyword evidence="2" id="KW-1185">Reference proteome</keyword>
<dbReference type="Proteomes" id="UP000001062">
    <property type="component" value="Chromosome"/>
</dbReference>